<dbReference type="InterPro" id="IPR036188">
    <property type="entry name" value="FAD/NAD-bd_sf"/>
</dbReference>
<name>A0ABT4MD74_9NOCA</name>
<dbReference type="RefSeq" id="WP_269603850.1">
    <property type="nucleotide sequence ID" value="NZ_JAPWIJ010000004.1"/>
</dbReference>
<evidence type="ECO:0000256" key="1">
    <source>
        <dbReference type="ARBA" id="ARBA00023002"/>
    </source>
</evidence>
<evidence type="ECO:0000313" key="4">
    <source>
        <dbReference type="Proteomes" id="UP001081071"/>
    </source>
</evidence>
<dbReference type="Gene3D" id="3.30.9.10">
    <property type="entry name" value="D-Amino Acid Oxidase, subunit A, domain 2"/>
    <property type="match status" value="1"/>
</dbReference>
<comment type="caution">
    <text evidence="3">The sequence shown here is derived from an EMBL/GenBank/DDBJ whole genome shotgun (WGS) entry which is preliminary data.</text>
</comment>
<sequence length="403" mass="42316">MKDRFDAVVIGGGLLGCAVAWTLARDGADVLLVERDQINQHASGQNAGSLHFQLEYRMIEKGIDAAKRAAEAMPLHLEAARLWARLASEVGEPLGVVQHGGLMLAEDAAQASLLETKADIERSWGLDVELLDGPEVHAMAPYLSDSVVAASYCPLEGKADTRTAGPAMARAAIRCGATVRTRTSVTDLRRSGSAWSVTLNDRDGDAGQRKQTVTTESVILTSGVWTTEIGDMIGAHLPTVALALTMTVTAKTEKFIPHLVQHAGARLSLKQSAEGNVLIGGGWPARLITGADGSPDFSVRPELLRASVAGNARAATTVVPRVGSLPALRTWVGTTTVTPDQLPLVGPVPGAPGVFVATGGSAFTLGPSFAQVLAELALGRTPGIDLTPYDPNRYERRACVSQP</sequence>
<evidence type="ECO:0000259" key="2">
    <source>
        <dbReference type="Pfam" id="PF01266"/>
    </source>
</evidence>
<accession>A0ABT4MD74</accession>
<dbReference type="Proteomes" id="UP001081071">
    <property type="component" value="Unassembled WGS sequence"/>
</dbReference>
<gene>
    <name evidence="3" type="ORF">O4220_10420</name>
</gene>
<dbReference type="InterPro" id="IPR006076">
    <property type="entry name" value="FAD-dep_OxRdtase"/>
</dbReference>
<dbReference type="SUPFAM" id="SSF51905">
    <property type="entry name" value="FAD/NAD(P)-binding domain"/>
    <property type="match status" value="1"/>
</dbReference>
<organism evidence="3 4">
    <name type="scientific">Rhodococcus ruber</name>
    <dbReference type="NCBI Taxonomy" id="1830"/>
    <lineage>
        <taxon>Bacteria</taxon>
        <taxon>Bacillati</taxon>
        <taxon>Actinomycetota</taxon>
        <taxon>Actinomycetes</taxon>
        <taxon>Mycobacteriales</taxon>
        <taxon>Nocardiaceae</taxon>
        <taxon>Rhodococcus</taxon>
    </lineage>
</organism>
<dbReference type="Gene3D" id="3.50.50.60">
    <property type="entry name" value="FAD/NAD(P)-binding domain"/>
    <property type="match status" value="1"/>
</dbReference>
<dbReference type="Pfam" id="PF01266">
    <property type="entry name" value="DAO"/>
    <property type="match status" value="1"/>
</dbReference>
<dbReference type="EMBL" id="JAPWIJ010000004">
    <property type="protein sequence ID" value="MCZ4518933.1"/>
    <property type="molecule type" value="Genomic_DNA"/>
</dbReference>
<protein>
    <submittedName>
        <fullName evidence="3">FAD-binding oxidoreductase</fullName>
    </submittedName>
</protein>
<dbReference type="PANTHER" id="PTHR13847">
    <property type="entry name" value="SARCOSINE DEHYDROGENASE-RELATED"/>
    <property type="match status" value="1"/>
</dbReference>
<dbReference type="PROSITE" id="PS51257">
    <property type="entry name" value="PROKAR_LIPOPROTEIN"/>
    <property type="match status" value="1"/>
</dbReference>
<evidence type="ECO:0000313" key="3">
    <source>
        <dbReference type="EMBL" id="MCZ4518933.1"/>
    </source>
</evidence>
<feature type="domain" description="FAD dependent oxidoreductase" evidence="2">
    <location>
        <begin position="6"/>
        <end position="376"/>
    </location>
</feature>
<reference evidence="3" key="1">
    <citation type="submission" date="2022-12" db="EMBL/GenBank/DDBJ databases">
        <authorList>
            <person name="Krivoruchko A.V."/>
            <person name="Elkin A."/>
        </authorList>
    </citation>
    <scope>NUCLEOTIDE SEQUENCE</scope>
    <source>
        <strain evidence="3">IEGM 1391</strain>
    </source>
</reference>
<keyword evidence="1" id="KW-0560">Oxidoreductase</keyword>
<keyword evidence="4" id="KW-1185">Reference proteome</keyword>
<dbReference type="PANTHER" id="PTHR13847:SF287">
    <property type="entry name" value="FAD-DEPENDENT OXIDOREDUCTASE DOMAIN-CONTAINING PROTEIN 1"/>
    <property type="match status" value="1"/>
</dbReference>
<proteinExistence type="predicted"/>